<evidence type="ECO:0000256" key="8">
    <source>
        <dbReference type="SAM" id="MobiDB-lite"/>
    </source>
</evidence>
<dbReference type="GO" id="GO:0005634">
    <property type="term" value="C:nucleus"/>
    <property type="evidence" value="ECO:0007669"/>
    <property type="project" value="UniProtKB-SubCell"/>
</dbReference>
<protein>
    <recommendedName>
        <fullName evidence="9">Xylanolytic transcriptional activator regulatory domain-containing protein</fullName>
    </recommendedName>
</protein>
<comment type="subcellular location">
    <subcellularLocation>
        <location evidence="1">Nucleus</location>
    </subcellularLocation>
</comment>
<evidence type="ECO:0000256" key="1">
    <source>
        <dbReference type="ARBA" id="ARBA00004123"/>
    </source>
</evidence>
<keyword evidence="7" id="KW-0539">Nucleus</keyword>
<dbReference type="InterPro" id="IPR007219">
    <property type="entry name" value="XnlR_reg_dom"/>
</dbReference>
<evidence type="ECO:0000256" key="2">
    <source>
        <dbReference type="ARBA" id="ARBA00022723"/>
    </source>
</evidence>
<keyword evidence="6" id="KW-0804">Transcription</keyword>
<feature type="region of interest" description="Disordered" evidence="8">
    <location>
        <begin position="95"/>
        <end position="136"/>
    </location>
</feature>
<keyword evidence="11" id="KW-1185">Reference proteome</keyword>
<keyword evidence="3" id="KW-0862">Zinc</keyword>
<organism evidence="10 11">
    <name type="scientific">Penicillium cosmopolitanum</name>
    <dbReference type="NCBI Taxonomy" id="1131564"/>
    <lineage>
        <taxon>Eukaryota</taxon>
        <taxon>Fungi</taxon>
        <taxon>Dikarya</taxon>
        <taxon>Ascomycota</taxon>
        <taxon>Pezizomycotina</taxon>
        <taxon>Eurotiomycetes</taxon>
        <taxon>Eurotiomycetidae</taxon>
        <taxon>Eurotiales</taxon>
        <taxon>Aspergillaceae</taxon>
        <taxon>Penicillium</taxon>
    </lineage>
</organism>
<keyword evidence="2" id="KW-0479">Metal-binding</keyword>
<gene>
    <name evidence="10" type="ORF">N7509_003386</name>
</gene>
<evidence type="ECO:0000313" key="11">
    <source>
        <dbReference type="Proteomes" id="UP001147747"/>
    </source>
</evidence>
<dbReference type="GO" id="GO:0006351">
    <property type="term" value="P:DNA-templated transcription"/>
    <property type="evidence" value="ECO:0007669"/>
    <property type="project" value="InterPro"/>
</dbReference>
<dbReference type="SMART" id="SM00906">
    <property type="entry name" value="Fungal_trans"/>
    <property type="match status" value="1"/>
</dbReference>
<evidence type="ECO:0000256" key="6">
    <source>
        <dbReference type="ARBA" id="ARBA00023163"/>
    </source>
</evidence>
<reference evidence="10" key="1">
    <citation type="submission" date="2022-12" db="EMBL/GenBank/DDBJ databases">
        <authorList>
            <person name="Petersen C."/>
        </authorList>
    </citation>
    <scope>NUCLEOTIDE SEQUENCE</scope>
    <source>
        <strain evidence="10">IBT 29677</strain>
    </source>
</reference>
<feature type="domain" description="Xylanolytic transcriptional activator regulatory" evidence="9">
    <location>
        <begin position="328"/>
        <end position="401"/>
    </location>
</feature>
<evidence type="ECO:0000256" key="7">
    <source>
        <dbReference type="ARBA" id="ARBA00023242"/>
    </source>
</evidence>
<dbReference type="GO" id="GO:0043565">
    <property type="term" value="F:sequence-specific DNA binding"/>
    <property type="evidence" value="ECO:0007669"/>
    <property type="project" value="TreeGrafter"/>
</dbReference>
<dbReference type="GeneID" id="81367003"/>
<dbReference type="GO" id="GO:0000981">
    <property type="term" value="F:DNA-binding transcription factor activity, RNA polymerase II-specific"/>
    <property type="evidence" value="ECO:0007669"/>
    <property type="project" value="InterPro"/>
</dbReference>
<comment type="caution">
    <text evidence="10">The sequence shown here is derived from an EMBL/GenBank/DDBJ whole genome shotgun (WGS) entry which is preliminary data.</text>
</comment>
<dbReference type="PANTHER" id="PTHR47782:SF14">
    <property type="entry name" value="ZN(II)2CYS6 TRANSCRIPTION FACTOR (EUROFUNG)"/>
    <property type="match status" value="1"/>
</dbReference>
<dbReference type="PANTHER" id="PTHR47782">
    <property type="entry name" value="ZN(II)2CYS6 TRANSCRIPTION FACTOR (EUROFUNG)-RELATED"/>
    <property type="match status" value="1"/>
</dbReference>
<dbReference type="EMBL" id="JAPZBU010000005">
    <property type="protein sequence ID" value="KAJ5403515.1"/>
    <property type="molecule type" value="Genomic_DNA"/>
</dbReference>
<dbReference type="CDD" id="cd12148">
    <property type="entry name" value="fungal_TF_MHR"/>
    <property type="match status" value="1"/>
</dbReference>
<dbReference type="AlphaFoldDB" id="A0A9W9W4X2"/>
<dbReference type="GO" id="GO:0008270">
    <property type="term" value="F:zinc ion binding"/>
    <property type="evidence" value="ECO:0007669"/>
    <property type="project" value="InterPro"/>
</dbReference>
<dbReference type="CDD" id="cd00067">
    <property type="entry name" value="GAL4"/>
    <property type="match status" value="1"/>
</dbReference>
<dbReference type="Pfam" id="PF04082">
    <property type="entry name" value="Fungal_trans"/>
    <property type="match status" value="1"/>
</dbReference>
<evidence type="ECO:0000256" key="4">
    <source>
        <dbReference type="ARBA" id="ARBA00023015"/>
    </source>
</evidence>
<proteinExistence type="predicted"/>
<feature type="compositionally biased region" description="Polar residues" evidence="8">
    <location>
        <begin position="108"/>
        <end position="122"/>
    </location>
</feature>
<evidence type="ECO:0000256" key="5">
    <source>
        <dbReference type="ARBA" id="ARBA00023125"/>
    </source>
</evidence>
<evidence type="ECO:0000313" key="10">
    <source>
        <dbReference type="EMBL" id="KAJ5403515.1"/>
    </source>
</evidence>
<reference evidence="10" key="2">
    <citation type="journal article" date="2023" name="IMA Fungus">
        <title>Comparative genomic study of the Penicillium genus elucidates a diverse pangenome and 15 lateral gene transfer events.</title>
        <authorList>
            <person name="Petersen C."/>
            <person name="Sorensen T."/>
            <person name="Nielsen M.R."/>
            <person name="Sondergaard T.E."/>
            <person name="Sorensen J.L."/>
            <person name="Fitzpatrick D.A."/>
            <person name="Frisvad J.C."/>
            <person name="Nielsen K.L."/>
        </authorList>
    </citation>
    <scope>NUCLEOTIDE SEQUENCE</scope>
    <source>
        <strain evidence="10">IBT 29677</strain>
    </source>
</reference>
<dbReference type="GO" id="GO:0045944">
    <property type="term" value="P:positive regulation of transcription by RNA polymerase II"/>
    <property type="evidence" value="ECO:0007669"/>
    <property type="project" value="TreeGrafter"/>
</dbReference>
<dbReference type="OrthoDB" id="298012at2759"/>
<dbReference type="RefSeq" id="XP_056490757.1">
    <property type="nucleotide sequence ID" value="XM_056628023.1"/>
</dbReference>
<accession>A0A9W9W4X2</accession>
<keyword evidence="5" id="KW-0238">DNA-binding</keyword>
<evidence type="ECO:0000256" key="3">
    <source>
        <dbReference type="ARBA" id="ARBA00022833"/>
    </source>
</evidence>
<dbReference type="InterPro" id="IPR001138">
    <property type="entry name" value="Zn2Cys6_DnaBD"/>
</dbReference>
<name>A0A9W9W4X2_9EURO</name>
<feature type="compositionally biased region" description="Basic and acidic residues" evidence="8">
    <location>
        <begin position="125"/>
        <end position="136"/>
    </location>
</feature>
<keyword evidence="4" id="KW-0805">Transcription regulation</keyword>
<evidence type="ECO:0000259" key="9">
    <source>
        <dbReference type="SMART" id="SM00906"/>
    </source>
</evidence>
<sequence length="439" mass="48158">MRKMLEAQAKGLKPLTGPTDVSGRWRILPHLVVDDLTLPQCDKSLPACSACINVGHECIPRKIDVEPITNTGGNLSHSALPSYVETLKRKRESLQIQLRRQRPRYASNAENTAESDIPQVQPSRDGGDEGEHETTEHTVEAAMGEIGFLSRSAMAEPRDGRGEAPQELAMGRMVRAALAITGANPSESRIDALQQAVGGMTDQPFSLKKHLASPFVSRFLQAAGARFLHIDSANIWADFETFFAEPGLSNNQADLSNPARSFNVYLSIATGMLISPQSSNFQGLSSSIHAAAVKLLGTIIQSESTEKILSCMILMILYSVYGSLGGSTWHLIGLAMKRAIASRFHRDPDRGTVDSSEALTKRRNIFWSLYTLDRDISAIMDRPFSIEDEDITVMPPDEYLANTSDEQSLAFHTVTHARLISSTSPIGKILHEIKIQVHL</sequence>
<dbReference type="Proteomes" id="UP001147747">
    <property type="component" value="Unassembled WGS sequence"/>
</dbReference>
<dbReference type="InterPro" id="IPR052202">
    <property type="entry name" value="Yeast_MetPath_Reg"/>
</dbReference>